<name>A0A382RLJ0_9ZZZZ</name>
<gene>
    <name evidence="1" type="ORF">METZ01_LOCUS350889</name>
</gene>
<dbReference type="EMBL" id="UINC01122305">
    <property type="protein sequence ID" value="SVC98035.1"/>
    <property type="molecule type" value="Genomic_DNA"/>
</dbReference>
<protein>
    <submittedName>
        <fullName evidence="1">Uncharacterized protein</fullName>
    </submittedName>
</protein>
<feature type="non-terminal residue" evidence="1">
    <location>
        <position position="30"/>
    </location>
</feature>
<organism evidence="1">
    <name type="scientific">marine metagenome</name>
    <dbReference type="NCBI Taxonomy" id="408172"/>
    <lineage>
        <taxon>unclassified sequences</taxon>
        <taxon>metagenomes</taxon>
        <taxon>ecological metagenomes</taxon>
    </lineage>
</organism>
<accession>A0A382RLJ0</accession>
<reference evidence="1" key="1">
    <citation type="submission" date="2018-05" db="EMBL/GenBank/DDBJ databases">
        <authorList>
            <person name="Lanie J.A."/>
            <person name="Ng W.-L."/>
            <person name="Kazmierczak K.M."/>
            <person name="Andrzejewski T.M."/>
            <person name="Davidsen T.M."/>
            <person name="Wayne K.J."/>
            <person name="Tettelin H."/>
            <person name="Glass J.I."/>
            <person name="Rusch D."/>
            <person name="Podicherti R."/>
            <person name="Tsui H.-C.T."/>
            <person name="Winkler M.E."/>
        </authorList>
    </citation>
    <scope>NUCLEOTIDE SEQUENCE</scope>
</reference>
<proteinExistence type="predicted"/>
<evidence type="ECO:0000313" key="1">
    <source>
        <dbReference type="EMBL" id="SVC98035.1"/>
    </source>
</evidence>
<dbReference type="AlphaFoldDB" id="A0A382RLJ0"/>
<sequence length="30" mass="3493">MLSQHTHTLQVTTKGREFHDITREVTAQVK</sequence>